<evidence type="ECO:0000313" key="5">
    <source>
        <dbReference type="EMBL" id="QKI88995.1"/>
    </source>
</evidence>
<evidence type="ECO:0000313" key="6">
    <source>
        <dbReference type="Proteomes" id="UP000504724"/>
    </source>
</evidence>
<dbReference type="Pfam" id="PF01584">
    <property type="entry name" value="CheW"/>
    <property type="match status" value="1"/>
</dbReference>
<dbReference type="SMART" id="SM00260">
    <property type="entry name" value="CheW"/>
    <property type="match status" value="1"/>
</dbReference>
<dbReference type="Gene3D" id="2.40.50.180">
    <property type="entry name" value="CheA-289, Domain 4"/>
    <property type="match status" value="1"/>
</dbReference>
<dbReference type="KEGG" id="txa:HQN79_05125"/>
<sequence>MANNKEFLTFKIGREQFAVDILRVQEIRGWEKPNPLPSVPPFVKGVVDLRGSVVPIVDLRERFKLQARYDATTVVIVVHVLTSQGERVVGIVVDEVSDVQSFDMDSLQPAPDISTEISSQFILGLATVGDAQRTGEMEDSRKASSNNMVILVDLDRLISEGIIDEISQNGHMPFGNG</sequence>
<comment type="subcellular location">
    <subcellularLocation>
        <location evidence="1">Cytoplasm</location>
    </subcellularLocation>
</comment>
<feature type="domain" description="CheW-like" evidence="4">
    <location>
        <begin position="4"/>
        <end position="163"/>
    </location>
</feature>
<dbReference type="AlphaFoldDB" id="A0A7D4P4M3"/>
<dbReference type="PANTHER" id="PTHR22617:SF45">
    <property type="entry name" value="CHEMOTAXIS PROTEIN CHEW"/>
    <property type="match status" value="1"/>
</dbReference>
<dbReference type="GO" id="GO:0005829">
    <property type="term" value="C:cytosol"/>
    <property type="evidence" value="ECO:0007669"/>
    <property type="project" value="TreeGrafter"/>
</dbReference>
<keyword evidence="3" id="KW-0963">Cytoplasm</keyword>
<reference evidence="5 6" key="1">
    <citation type="submission" date="2020-05" db="EMBL/GenBank/DDBJ databases">
        <title>Thiomicrorhabdus sediminis sp.nov. and Thiomicrorhabdus xiamenensis sp.nov., novel sulfur-oxidizing bacteria isolated from coastal sediment.</title>
        <authorList>
            <person name="Liu X."/>
        </authorList>
    </citation>
    <scope>NUCLEOTIDE SEQUENCE [LARGE SCALE GENOMIC DNA]</scope>
    <source>
        <strain evidence="5 6">G2</strain>
    </source>
</reference>
<keyword evidence="6" id="KW-1185">Reference proteome</keyword>
<organism evidence="5 6">
    <name type="scientific">Thiomicrorhabdus xiamenensis</name>
    <dbReference type="NCBI Taxonomy" id="2739063"/>
    <lineage>
        <taxon>Bacteria</taxon>
        <taxon>Pseudomonadati</taxon>
        <taxon>Pseudomonadota</taxon>
        <taxon>Gammaproteobacteria</taxon>
        <taxon>Thiotrichales</taxon>
        <taxon>Piscirickettsiaceae</taxon>
        <taxon>Thiomicrorhabdus</taxon>
    </lineage>
</organism>
<evidence type="ECO:0000259" key="4">
    <source>
        <dbReference type="PROSITE" id="PS50851"/>
    </source>
</evidence>
<dbReference type="InterPro" id="IPR039315">
    <property type="entry name" value="CheW"/>
</dbReference>
<proteinExistence type="predicted"/>
<dbReference type="Gene3D" id="2.30.30.40">
    <property type="entry name" value="SH3 Domains"/>
    <property type="match status" value="1"/>
</dbReference>
<dbReference type="PANTHER" id="PTHR22617">
    <property type="entry name" value="CHEMOTAXIS SENSOR HISTIDINE KINASE-RELATED"/>
    <property type="match status" value="1"/>
</dbReference>
<name>A0A7D4P4M3_9GAMM</name>
<dbReference type="SUPFAM" id="SSF50341">
    <property type="entry name" value="CheW-like"/>
    <property type="match status" value="1"/>
</dbReference>
<evidence type="ECO:0000256" key="3">
    <source>
        <dbReference type="ARBA" id="ARBA00022490"/>
    </source>
</evidence>
<accession>A0A7D4P4M3</accession>
<gene>
    <name evidence="5" type="ORF">HQN79_05125</name>
</gene>
<dbReference type="GO" id="GO:0006935">
    <property type="term" value="P:chemotaxis"/>
    <property type="evidence" value="ECO:0007669"/>
    <property type="project" value="InterPro"/>
</dbReference>
<dbReference type="EMBL" id="CP054020">
    <property type="protein sequence ID" value="QKI88995.1"/>
    <property type="molecule type" value="Genomic_DNA"/>
</dbReference>
<protein>
    <recommendedName>
        <fullName evidence="2">Chemotaxis protein CheW</fullName>
    </recommendedName>
</protein>
<evidence type="ECO:0000256" key="2">
    <source>
        <dbReference type="ARBA" id="ARBA00021483"/>
    </source>
</evidence>
<dbReference type="Proteomes" id="UP000504724">
    <property type="component" value="Chromosome"/>
</dbReference>
<dbReference type="PROSITE" id="PS50851">
    <property type="entry name" value="CHEW"/>
    <property type="match status" value="1"/>
</dbReference>
<evidence type="ECO:0000256" key="1">
    <source>
        <dbReference type="ARBA" id="ARBA00004496"/>
    </source>
</evidence>
<dbReference type="InterPro" id="IPR036061">
    <property type="entry name" value="CheW-like_dom_sf"/>
</dbReference>
<dbReference type="InterPro" id="IPR002545">
    <property type="entry name" value="CheW-lke_dom"/>
</dbReference>
<dbReference type="GO" id="GO:0007165">
    <property type="term" value="P:signal transduction"/>
    <property type="evidence" value="ECO:0007669"/>
    <property type="project" value="InterPro"/>
</dbReference>
<dbReference type="RefSeq" id="WP_173284708.1">
    <property type="nucleotide sequence ID" value="NZ_CP054020.1"/>
</dbReference>